<evidence type="ECO:0000256" key="5">
    <source>
        <dbReference type="SAM" id="MobiDB-lite"/>
    </source>
</evidence>
<keyword evidence="3" id="KW-0813">Transport</keyword>
<feature type="domain" description="Fe/B12 periplasmic-binding" evidence="7">
    <location>
        <begin position="73"/>
        <end position="333"/>
    </location>
</feature>
<evidence type="ECO:0000256" key="2">
    <source>
        <dbReference type="ARBA" id="ARBA00008814"/>
    </source>
</evidence>
<dbReference type="PANTHER" id="PTHR30532:SF26">
    <property type="entry name" value="IRON(3+)-HYDROXAMATE-BINDING PROTEIN FHUD"/>
    <property type="match status" value="1"/>
</dbReference>
<dbReference type="SUPFAM" id="SSF53807">
    <property type="entry name" value="Helical backbone' metal receptor"/>
    <property type="match status" value="1"/>
</dbReference>
<dbReference type="RefSeq" id="WP_099520108.1">
    <property type="nucleotide sequence ID" value="NZ_CP016808.1"/>
</dbReference>
<evidence type="ECO:0000256" key="6">
    <source>
        <dbReference type="SAM" id="SignalP"/>
    </source>
</evidence>
<dbReference type="GO" id="GO:1901678">
    <property type="term" value="P:iron coordination entity transport"/>
    <property type="evidence" value="ECO:0007669"/>
    <property type="project" value="UniProtKB-ARBA"/>
</dbReference>
<sequence length="333" mass="36216">MNALLNKTPWLWTSLMIIVMAAMISACGSSNGANSVQGEAAPAAAENTESQAAATKSVTDSTGRKVEIPSSPQRVVYTDNTVGDILLFGIQPVGLVQGGLENAVYKEQIKEVADVGWPISAEKLIELQPDVIITSVTDAAQIEAMSKIAPVLVTNEWDPMAERIKRIGEWFGYEKEADAFLNEHNGKVADMWKALVADGTIKEGETASVFQHMLTANRLSVYTTSYLASFVYDKDGFKPTEPIQKLIDDPEGYGYVDISAEMLPELAGDRIFIVYIDAEEGEAAKKMITEPIWRDLPAVKAGKVYFIDGSLGVSTDPLAREKLIEVLPGILKQ</sequence>
<organism evidence="8">
    <name type="scientific">Paenibacillus sp. BIHB 4019</name>
    <dbReference type="NCBI Taxonomy" id="1870819"/>
    <lineage>
        <taxon>Bacteria</taxon>
        <taxon>Bacillati</taxon>
        <taxon>Bacillota</taxon>
        <taxon>Bacilli</taxon>
        <taxon>Bacillales</taxon>
        <taxon>Paenibacillaceae</taxon>
        <taxon>Paenibacillus</taxon>
    </lineage>
</organism>
<evidence type="ECO:0000256" key="4">
    <source>
        <dbReference type="ARBA" id="ARBA00022729"/>
    </source>
</evidence>
<protein>
    <recommendedName>
        <fullName evidence="7">Fe/B12 periplasmic-binding domain-containing protein</fullName>
    </recommendedName>
</protein>
<dbReference type="Gene3D" id="3.40.50.1980">
    <property type="entry name" value="Nitrogenase molybdenum iron protein domain"/>
    <property type="match status" value="2"/>
</dbReference>
<dbReference type="AlphaFoldDB" id="A0A1B2DMX8"/>
<feature type="region of interest" description="Disordered" evidence="5">
    <location>
        <begin position="40"/>
        <end position="66"/>
    </location>
</feature>
<dbReference type="GO" id="GO:0030288">
    <property type="term" value="C:outer membrane-bounded periplasmic space"/>
    <property type="evidence" value="ECO:0007669"/>
    <property type="project" value="TreeGrafter"/>
</dbReference>
<dbReference type="InterPro" id="IPR002491">
    <property type="entry name" value="ABC_transptr_periplasmic_BD"/>
</dbReference>
<keyword evidence="4 6" id="KW-0732">Signal</keyword>
<feature type="signal peptide" evidence="6">
    <location>
        <begin position="1"/>
        <end position="32"/>
    </location>
</feature>
<comment type="similarity">
    <text evidence="2">Belongs to the bacterial solute-binding protein 8 family.</text>
</comment>
<dbReference type="EMBL" id="CP016808">
    <property type="protein sequence ID" value="ANY69057.1"/>
    <property type="molecule type" value="Genomic_DNA"/>
</dbReference>
<accession>A0A1B2DMX8</accession>
<evidence type="ECO:0000259" key="7">
    <source>
        <dbReference type="PROSITE" id="PS50983"/>
    </source>
</evidence>
<feature type="chain" id="PRO_5008535159" description="Fe/B12 periplasmic-binding domain-containing protein" evidence="6">
    <location>
        <begin position="33"/>
        <end position="333"/>
    </location>
</feature>
<evidence type="ECO:0000256" key="1">
    <source>
        <dbReference type="ARBA" id="ARBA00004196"/>
    </source>
</evidence>
<dbReference type="PANTHER" id="PTHR30532">
    <property type="entry name" value="IRON III DICITRATE-BINDING PERIPLASMIC PROTEIN"/>
    <property type="match status" value="1"/>
</dbReference>
<reference evidence="8" key="1">
    <citation type="submission" date="2016-08" db="EMBL/GenBank/DDBJ databases">
        <title>Complete Genome Seqeunce of Paenibacillus sp. BIHB 4019 from tea rhizoplane.</title>
        <authorList>
            <person name="Thakur R."/>
            <person name="Swarnkar M.K."/>
            <person name="Gulati A."/>
        </authorList>
    </citation>
    <scope>NUCLEOTIDE SEQUENCE [LARGE SCALE GENOMIC DNA]</scope>
    <source>
        <strain evidence="8">BIHB4019</strain>
    </source>
</reference>
<dbReference type="PROSITE" id="PS51257">
    <property type="entry name" value="PROKAR_LIPOPROTEIN"/>
    <property type="match status" value="1"/>
</dbReference>
<proteinExistence type="inferred from homology"/>
<feature type="compositionally biased region" description="Low complexity" evidence="5">
    <location>
        <begin position="40"/>
        <end position="54"/>
    </location>
</feature>
<name>A0A1B2DMX8_9BACL</name>
<dbReference type="Pfam" id="PF01497">
    <property type="entry name" value="Peripla_BP_2"/>
    <property type="match status" value="1"/>
</dbReference>
<dbReference type="PROSITE" id="PS50983">
    <property type="entry name" value="FE_B12_PBP"/>
    <property type="match status" value="1"/>
</dbReference>
<evidence type="ECO:0000256" key="3">
    <source>
        <dbReference type="ARBA" id="ARBA00022448"/>
    </source>
</evidence>
<gene>
    <name evidence="8" type="ORF">BBD42_23165</name>
</gene>
<comment type="subcellular location">
    <subcellularLocation>
        <location evidence="1">Cell envelope</location>
    </subcellularLocation>
</comment>
<dbReference type="InterPro" id="IPR051313">
    <property type="entry name" value="Bact_iron-sidero_bind"/>
</dbReference>
<evidence type="ECO:0000313" key="8">
    <source>
        <dbReference type="EMBL" id="ANY69057.1"/>
    </source>
</evidence>